<sequence>WYDPAKDFSTYNNNLASLWIKIISSWLCVLLYVWTCVAPVLFPDRDFS</sequence>
<evidence type="ECO:0000256" key="2">
    <source>
        <dbReference type="ARBA" id="ARBA00006665"/>
    </source>
</evidence>
<keyword evidence="5 6" id="KW-0472">Membrane</keyword>
<comment type="similarity">
    <text evidence="2">Belongs to the TDE1 family.</text>
</comment>
<evidence type="ECO:0000313" key="7">
    <source>
        <dbReference type="EMBL" id="CAF4183600.1"/>
    </source>
</evidence>
<comment type="caution">
    <text evidence="7">The sequence shown here is derived from an EMBL/GenBank/DDBJ whole genome shotgun (WGS) entry which is preliminary data.</text>
</comment>
<proteinExistence type="inferred from homology"/>
<evidence type="ECO:0000256" key="4">
    <source>
        <dbReference type="ARBA" id="ARBA00022989"/>
    </source>
</evidence>
<feature type="transmembrane region" description="Helical" evidence="6">
    <location>
        <begin position="18"/>
        <end position="42"/>
    </location>
</feature>
<comment type="subcellular location">
    <subcellularLocation>
        <location evidence="1">Membrane</location>
        <topology evidence="1">Multi-pass membrane protein</topology>
    </subcellularLocation>
</comment>
<protein>
    <submittedName>
        <fullName evidence="7">Uncharacterized protein</fullName>
    </submittedName>
</protein>
<accession>A0A820AHQ7</accession>
<feature type="non-terminal residue" evidence="7">
    <location>
        <position position="1"/>
    </location>
</feature>
<evidence type="ECO:0000256" key="5">
    <source>
        <dbReference type="ARBA" id="ARBA00023136"/>
    </source>
</evidence>
<evidence type="ECO:0000256" key="1">
    <source>
        <dbReference type="ARBA" id="ARBA00004141"/>
    </source>
</evidence>
<keyword evidence="4 6" id="KW-1133">Transmembrane helix</keyword>
<dbReference type="GO" id="GO:0016020">
    <property type="term" value="C:membrane"/>
    <property type="evidence" value="ECO:0007669"/>
    <property type="project" value="UniProtKB-SubCell"/>
</dbReference>
<evidence type="ECO:0000256" key="3">
    <source>
        <dbReference type="ARBA" id="ARBA00022692"/>
    </source>
</evidence>
<reference evidence="7" key="1">
    <citation type="submission" date="2021-02" db="EMBL/GenBank/DDBJ databases">
        <authorList>
            <person name="Nowell W R."/>
        </authorList>
    </citation>
    <scope>NUCLEOTIDE SEQUENCE</scope>
</reference>
<evidence type="ECO:0000256" key="6">
    <source>
        <dbReference type="SAM" id="Phobius"/>
    </source>
</evidence>
<organism evidence="7 8">
    <name type="scientific">Rotaria magnacalcarata</name>
    <dbReference type="NCBI Taxonomy" id="392030"/>
    <lineage>
        <taxon>Eukaryota</taxon>
        <taxon>Metazoa</taxon>
        <taxon>Spiralia</taxon>
        <taxon>Gnathifera</taxon>
        <taxon>Rotifera</taxon>
        <taxon>Eurotatoria</taxon>
        <taxon>Bdelloidea</taxon>
        <taxon>Philodinida</taxon>
        <taxon>Philodinidae</taxon>
        <taxon>Rotaria</taxon>
    </lineage>
</organism>
<dbReference type="Pfam" id="PF03348">
    <property type="entry name" value="Serinc"/>
    <property type="match status" value="1"/>
</dbReference>
<dbReference type="EMBL" id="CAJOBF010005689">
    <property type="protein sequence ID" value="CAF4183600.1"/>
    <property type="molecule type" value="Genomic_DNA"/>
</dbReference>
<keyword evidence="3 6" id="KW-0812">Transmembrane</keyword>
<name>A0A820AHQ7_9BILA</name>
<evidence type="ECO:0000313" key="8">
    <source>
        <dbReference type="Proteomes" id="UP000663842"/>
    </source>
</evidence>
<gene>
    <name evidence="7" type="ORF">UXM345_LOCUS27003</name>
</gene>
<dbReference type="InterPro" id="IPR005016">
    <property type="entry name" value="TDE1/TMS"/>
</dbReference>
<dbReference type="AlphaFoldDB" id="A0A820AHQ7"/>
<dbReference type="Proteomes" id="UP000663842">
    <property type="component" value="Unassembled WGS sequence"/>
</dbReference>